<dbReference type="Gene3D" id="2.60.40.10">
    <property type="entry name" value="Immunoglobulins"/>
    <property type="match status" value="2"/>
</dbReference>
<evidence type="ECO:0000256" key="1">
    <source>
        <dbReference type="ARBA" id="ARBA00000826"/>
    </source>
</evidence>
<dbReference type="Gene3D" id="3.20.20.80">
    <property type="entry name" value="Glycosidases"/>
    <property type="match status" value="3"/>
</dbReference>
<dbReference type="FunFam" id="3.20.20.80:FF:000338">
    <property type="entry name" value="1,4-alpha-glucan branching enzyme, putative"/>
    <property type="match status" value="1"/>
</dbReference>
<evidence type="ECO:0000313" key="8">
    <source>
        <dbReference type="Proteomes" id="UP000268014"/>
    </source>
</evidence>
<evidence type="ECO:0000256" key="5">
    <source>
        <dbReference type="ARBA" id="ARBA00060592"/>
    </source>
</evidence>
<protein>
    <recommendedName>
        <fullName evidence="3">1,4-alpha-glucan branching enzyme</fullName>
        <ecNumber evidence="3">2.4.1.18</ecNumber>
    </recommendedName>
</protein>
<dbReference type="SMART" id="SM00642">
    <property type="entry name" value="Aamy"/>
    <property type="match status" value="1"/>
</dbReference>
<dbReference type="Proteomes" id="UP000268014">
    <property type="component" value="Unassembled WGS sequence"/>
</dbReference>
<reference evidence="9" key="1">
    <citation type="submission" date="2016-04" db="UniProtKB">
        <authorList>
            <consortium name="WormBaseParasite"/>
        </authorList>
    </citation>
    <scope>IDENTIFICATION</scope>
</reference>
<dbReference type="FunFam" id="2.60.40.1180:FF:000003">
    <property type="entry name" value="1,4-alpha-glucan-branching enzyme, chloroplastic/amyloplastic"/>
    <property type="match status" value="1"/>
</dbReference>
<dbReference type="InterPro" id="IPR014756">
    <property type="entry name" value="Ig_E-set"/>
</dbReference>
<dbReference type="WBParaSite" id="HPLM_0000582701-mRNA-1">
    <property type="protein sequence ID" value="HPLM_0000582701-mRNA-1"/>
    <property type="gene ID" value="HPLM_0000582701"/>
</dbReference>
<dbReference type="GO" id="GO:0004553">
    <property type="term" value="F:hydrolase activity, hydrolyzing O-glycosyl compounds"/>
    <property type="evidence" value="ECO:0007669"/>
    <property type="project" value="InterPro"/>
</dbReference>
<dbReference type="Pfam" id="PF02806">
    <property type="entry name" value="Alpha-amylase_C"/>
    <property type="match status" value="2"/>
</dbReference>
<evidence type="ECO:0000256" key="2">
    <source>
        <dbReference type="ARBA" id="ARBA00009000"/>
    </source>
</evidence>
<dbReference type="GO" id="GO:0005737">
    <property type="term" value="C:cytoplasm"/>
    <property type="evidence" value="ECO:0007669"/>
    <property type="project" value="TreeGrafter"/>
</dbReference>
<dbReference type="PANTHER" id="PTHR43651">
    <property type="entry name" value="1,4-ALPHA-GLUCAN-BRANCHING ENZYME"/>
    <property type="match status" value="1"/>
</dbReference>
<dbReference type="FunFam" id="2.60.40.10:FF:002515">
    <property type="entry name" value="Alpha-amylase"/>
    <property type="match status" value="1"/>
</dbReference>
<dbReference type="InterPro" id="IPR006048">
    <property type="entry name" value="A-amylase/branching_C"/>
</dbReference>
<evidence type="ECO:0000256" key="4">
    <source>
        <dbReference type="ARBA" id="ARBA00022679"/>
    </source>
</evidence>
<name>A0A0N4W6W5_HAEPC</name>
<proteinExistence type="inferred from homology"/>
<comment type="similarity">
    <text evidence="2">Belongs to the glycosyl hydrolase 13 family. GlgB subfamily.</text>
</comment>
<dbReference type="OrthoDB" id="196493at2759"/>
<organism evidence="9">
    <name type="scientific">Haemonchus placei</name>
    <name type="common">Barber's pole worm</name>
    <dbReference type="NCBI Taxonomy" id="6290"/>
    <lineage>
        <taxon>Eukaryota</taxon>
        <taxon>Metazoa</taxon>
        <taxon>Ecdysozoa</taxon>
        <taxon>Nematoda</taxon>
        <taxon>Chromadorea</taxon>
        <taxon>Rhabditida</taxon>
        <taxon>Rhabditina</taxon>
        <taxon>Rhabditomorpha</taxon>
        <taxon>Strongyloidea</taxon>
        <taxon>Trichostrongylidae</taxon>
        <taxon>Haemonchus</taxon>
    </lineage>
</organism>
<evidence type="ECO:0000313" key="7">
    <source>
        <dbReference type="EMBL" id="VDO27183.1"/>
    </source>
</evidence>
<dbReference type="InterPro" id="IPR017853">
    <property type="entry name" value="GH"/>
</dbReference>
<evidence type="ECO:0000313" key="9">
    <source>
        <dbReference type="WBParaSite" id="HPLM_0000582701-mRNA-1"/>
    </source>
</evidence>
<comment type="catalytic activity">
    <reaction evidence="1">
        <text>Transfers a segment of a (1-&gt;4)-alpha-D-glucan chain to a primary hydroxy group in a similar glucan chain.</text>
        <dbReference type="EC" id="2.4.1.18"/>
    </reaction>
</comment>
<dbReference type="EC" id="2.4.1.18" evidence="3"/>
<dbReference type="SUPFAM" id="SSF51445">
    <property type="entry name" value="(Trans)glycosidases"/>
    <property type="match status" value="2"/>
</dbReference>
<keyword evidence="8" id="KW-1185">Reference proteome</keyword>
<dbReference type="Pfam" id="PF02922">
    <property type="entry name" value="CBM_48"/>
    <property type="match status" value="1"/>
</dbReference>
<dbReference type="CDD" id="cd11321">
    <property type="entry name" value="AmyAc_bac_euk_BE"/>
    <property type="match status" value="2"/>
</dbReference>
<accession>A0A0N4W6W5</accession>
<dbReference type="CDD" id="cd02854">
    <property type="entry name" value="E_set_GBE_euk_N"/>
    <property type="match status" value="1"/>
</dbReference>
<dbReference type="GO" id="GO:0005978">
    <property type="term" value="P:glycogen biosynthetic process"/>
    <property type="evidence" value="ECO:0007669"/>
    <property type="project" value="TreeGrafter"/>
</dbReference>
<evidence type="ECO:0000259" key="6">
    <source>
        <dbReference type="SMART" id="SM00642"/>
    </source>
</evidence>
<feature type="domain" description="Glycosyl hydrolase family 13 catalytic" evidence="6">
    <location>
        <begin position="822"/>
        <end position="1203"/>
    </location>
</feature>
<dbReference type="SUPFAM" id="SSF81296">
    <property type="entry name" value="E set domains"/>
    <property type="match status" value="2"/>
</dbReference>
<dbReference type="InterPro" id="IPR013780">
    <property type="entry name" value="Glyco_hydro_b"/>
</dbReference>
<dbReference type="GO" id="GO:0043169">
    <property type="term" value="F:cation binding"/>
    <property type="evidence" value="ECO:0007669"/>
    <property type="project" value="InterPro"/>
</dbReference>
<dbReference type="InterPro" id="IPR006047">
    <property type="entry name" value="GH13_cat_dom"/>
</dbReference>
<dbReference type="STRING" id="6290.A0A0N4W6W5"/>
<keyword evidence="4" id="KW-0808">Transferase</keyword>
<dbReference type="SUPFAM" id="SSF51011">
    <property type="entry name" value="Glycosyl hydrolase domain"/>
    <property type="match status" value="2"/>
</dbReference>
<reference evidence="7 8" key="2">
    <citation type="submission" date="2018-11" db="EMBL/GenBank/DDBJ databases">
        <authorList>
            <consortium name="Pathogen Informatics"/>
        </authorList>
    </citation>
    <scope>NUCLEOTIDE SEQUENCE [LARGE SCALE GENOMIC DNA]</scope>
    <source>
        <strain evidence="7 8">MHpl1</strain>
    </source>
</reference>
<sequence>MARPPQLDNLLNMDSWLYDCQHEICRRYGVFLEFQKRIEECGGIERFTQGYKEFGLLVQPDNSVLCQEWAPGADQLALIGDFNGWNRETHKYNREEYGKWRLIVPPNPDGSCAIPHGSIVKIAVTKNGHTVDKLSPWAAYVTRPKETTVYHQQFYNPPNKYKFIHPRPKRPESLRIYEAHVGISSWEGKVNTYRAFADDVLPRIVRQGYNTIQLMAVMEHVYYASFGYQVTSFFAPASRCGPPDDVKYLVDKAHSMNLTMLLDVVHSHASKNVADGLNQWDGDDFAGGYPMYFGLNADTESLVYLMLANDFLHKKYPEIVTVAEEVSGMPALCRPVAEGGQGFDYRLAMALPDMWIKILKHMKDEDWRVGDICATLENRRYGEKNIAYAESHDQALVGDKTIAFWLMDKEMYDFMSVTTPLTPIIERGIALHKMIRLVTMALGGEAWLNFIGNEFGHPEWLDFPRYGNGESFHYARRQFNLVDDDMLRYKWLNEWDREMNALEEATGFLHAWPVSTCFQPFPCFSFRSRIHKLYLINVQAYVSCKHDDDKMICFERANVLFIFNFHPSKSFTDYRLGVEVPGIYKMVLNSDEERFGGHNRLLLGCEHHTFPEGYQGRRNHLCVYAPARTCIVLRLQASNSDMARPPQLDNLLKLDGWLGDFQHEICRRYGVFLEYQKKIEECGGIERFTQGYKEFGLLVQPDNSVLCHEWAPGADQLALIGDFKHGKWRLIVPPNPDGSCAIPHGSIVKIAVTKNGHTVDKLSPWAAYVTRPKDTVVYHQQFYNPPNKYKFIHPRPKRPESLRIYEAHVGISSPEGKVNSYRAFADDVLPRIVRQGYNTIQLMAVMEHVYYASFGYQVTSFFAPASRCGPPDDVKYLVDKAHSMNLTMLLDVVHSHASKNVADGLNQWDGTDSCYFHSGPRGTHTLWDSRLFDYTQIETLRFLMSNLRWWVEEYGFDGFRFDGVTSMIYHSHGMNDDFAGGYPMYFGLNADTDSLVYLMLSNDFLHKKYPEIITVAEEVSGMPALCRPVAEGGQGFDYRLAMALPDMWIKILKHMKDEDWRIGDIVFTLENRRYGEKNIAYAESHDQALVGDKTIAFWLMDKEMYDFMSTITPLTPIIERGIALHKMIRLLTMALGGEAWLNFIGNEFGHPEWLDFPRQGNNESFHYARRQFNLADDDLLRYKWLNEWDREMNALEQATGFLRALPAYVSCKHDEDKMICFERANVLFIFNFHTYKMVLNSDEERFGGHNRLQLGSEHHTFPEGYNGRRNHLCVYAPARTCLVLRLQA</sequence>
<dbReference type="FunFam" id="3.20.20.80:FF:000001">
    <property type="entry name" value="1,4-alpha-glucan branching enzyme"/>
    <property type="match status" value="1"/>
</dbReference>
<gene>
    <name evidence="7" type="ORF">HPLM_LOCUS5819</name>
</gene>
<dbReference type="Gene3D" id="2.60.40.1180">
    <property type="entry name" value="Golgi alpha-mannosidase II"/>
    <property type="match status" value="2"/>
</dbReference>
<dbReference type="InterPro" id="IPR004193">
    <property type="entry name" value="Glyco_hydro_13_N"/>
</dbReference>
<evidence type="ECO:0000256" key="3">
    <source>
        <dbReference type="ARBA" id="ARBA00012541"/>
    </source>
</evidence>
<comment type="pathway">
    <text evidence="5">Glycan biosynthesis.</text>
</comment>
<dbReference type="EMBL" id="UZAF01016393">
    <property type="protein sequence ID" value="VDO27183.1"/>
    <property type="molecule type" value="Genomic_DNA"/>
</dbReference>
<dbReference type="InterPro" id="IPR013783">
    <property type="entry name" value="Ig-like_fold"/>
</dbReference>
<dbReference type="GO" id="GO:0003844">
    <property type="term" value="F:1,4-alpha-glucan branching enzyme activity"/>
    <property type="evidence" value="ECO:0007669"/>
    <property type="project" value="UniProtKB-EC"/>
</dbReference>
<dbReference type="PANTHER" id="PTHR43651:SF3">
    <property type="entry name" value="1,4-ALPHA-GLUCAN-BRANCHING ENZYME"/>
    <property type="match status" value="1"/>
</dbReference>